<dbReference type="InterPro" id="IPR009003">
    <property type="entry name" value="Peptidase_S1_PA"/>
</dbReference>
<dbReference type="GO" id="GO:0006508">
    <property type="term" value="P:proteolysis"/>
    <property type="evidence" value="ECO:0007669"/>
    <property type="project" value="UniProtKB-KW"/>
</dbReference>
<dbReference type="RefSeq" id="WP_136819284.1">
    <property type="nucleotide sequence ID" value="NZ_BMJX01000001.1"/>
</dbReference>
<evidence type="ECO:0000256" key="2">
    <source>
        <dbReference type="ARBA" id="ARBA00022670"/>
    </source>
</evidence>
<evidence type="ECO:0000313" key="5">
    <source>
        <dbReference type="Proteomes" id="UP000309872"/>
    </source>
</evidence>
<dbReference type="Proteomes" id="UP000309872">
    <property type="component" value="Unassembled WGS sequence"/>
</dbReference>
<dbReference type="PRINTS" id="PR00834">
    <property type="entry name" value="PROTEASES2C"/>
</dbReference>
<dbReference type="AlphaFoldDB" id="A0A4U0H9F0"/>
<reference evidence="4 5" key="1">
    <citation type="submission" date="2019-04" db="EMBL/GenBank/DDBJ databases">
        <title>Sphingobacterium olei sp. nov., isolated from oil-contaminated soil.</title>
        <authorList>
            <person name="Liu B."/>
        </authorList>
    </citation>
    <scope>NUCLEOTIDE SEQUENCE [LARGE SCALE GENOMIC DNA]</scope>
    <source>
        <strain evidence="4 5">Y3L14</strain>
    </source>
</reference>
<dbReference type="InterPro" id="IPR051201">
    <property type="entry name" value="Chloro_Bact_Ser_Proteases"/>
</dbReference>
<evidence type="ECO:0000313" key="4">
    <source>
        <dbReference type="EMBL" id="TJY68418.1"/>
    </source>
</evidence>
<dbReference type="OrthoDB" id="636533at2"/>
<comment type="similarity">
    <text evidence="1">Belongs to the peptidase S1C family.</text>
</comment>
<proteinExistence type="inferred from homology"/>
<protein>
    <submittedName>
        <fullName evidence="4">Trypsin-like peptidase domain-containing protein</fullName>
    </submittedName>
</protein>
<keyword evidence="2" id="KW-0645">Protease</keyword>
<dbReference type="InterPro" id="IPR043504">
    <property type="entry name" value="Peptidase_S1_PA_chymotrypsin"/>
</dbReference>
<evidence type="ECO:0000256" key="1">
    <source>
        <dbReference type="ARBA" id="ARBA00010541"/>
    </source>
</evidence>
<name>A0A4U0H9F0_9SPHI</name>
<dbReference type="Pfam" id="PF13365">
    <property type="entry name" value="Trypsin_2"/>
    <property type="match status" value="1"/>
</dbReference>
<dbReference type="EMBL" id="SUKA01000001">
    <property type="protein sequence ID" value="TJY68418.1"/>
    <property type="molecule type" value="Genomic_DNA"/>
</dbReference>
<sequence length="295" mass="31599">MNNNILGKLMVAGILSATIPYSLLKAQDFRNNTQAISQRFVSSADSLIALGKVSPAEQLKKSLAHPTLGQFTMAVNNKRDLHAREIYSKALQSTVIVGSAYLCPRCANTHVGNATGYIIGQEGIVVTNYHVVDGYINMGEGNKPLALLVRMANGKTYAVKEVVNASEKDDLAVLRLDIGKDVLPALALSSGAEIGDDAYVLGHPRGMYYFFTKGMVNSKFQEAGGTEENPYFYDVMAISADYAAGASGGPVLDSGGNIIGTVSSTRTLQYNDPGRSVQMVLKTTIPVESLRKLLN</sequence>
<evidence type="ECO:0000256" key="3">
    <source>
        <dbReference type="ARBA" id="ARBA00022801"/>
    </source>
</evidence>
<dbReference type="PANTHER" id="PTHR43343:SF3">
    <property type="entry name" value="PROTEASE DO-LIKE 8, CHLOROPLASTIC"/>
    <property type="match status" value="1"/>
</dbReference>
<comment type="caution">
    <text evidence="4">The sequence shown here is derived from an EMBL/GenBank/DDBJ whole genome shotgun (WGS) entry which is preliminary data.</text>
</comment>
<dbReference type="InterPro" id="IPR001940">
    <property type="entry name" value="Peptidase_S1C"/>
</dbReference>
<accession>A0A4U0H9F0</accession>
<dbReference type="PANTHER" id="PTHR43343">
    <property type="entry name" value="PEPTIDASE S12"/>
    <property type="match status" value="1"/>
</dbReference>
<keyword evidence="3" id="KW-0378">Hydrolase</keyword>
<keyword evidence="5" id="KW-1185">Reference proteome</keyword>
<dbReference type="GO" id="GO:0004252">
    <property type="term" value="F:serine-type endopeptidase activity"/>
    <property type="evidence" value="ECO:0007669"/>
    <property type="project" value="InterPro"/>
</dbReference>
<organism evidence="4 5">
    <name type="scientific">Sphingobacterium alkalisoli</name>
    <dbReference type="NCBI Taxonomy" id="1874115"/>
    <lineage>
        <taxon>Bacteria</taxon>
        <taxon>Pseudomonadati</taxon>
        <taxon>Bacteroidota</taxon>
        <taxon>Sphingobacteriia</taxon>
        <taxon>Sphingobacteriales</taxon>
        <taxon>Sphingobacteriaceae</taxon>
        <taxon>Sphingobacterium</taxon>
    </lineage>
</organism>
<dbReference type="Gene3D" id="2.40.10.10">
    <property type="entry name" value="Trypsin-like serine proteases"/>
    <property type="match status" value="2"/>
</dbReference>
<gene>
    <name evidence="4" type="ORF">FAZ19_03955</name>
</gene>
<dbReference type="SUPFAM" id="SSF50494">
    <property type="entry name" value="Trypsin-like serine proteases"/>
    <property type="match status" value="1"/>
</dbReference>